<evidence type="ECO:0000256" key="5">
    <source>
        <dbReference type="RuleBase" id="RU362075"/>
    </source>
</evidence>
<organism evidence="8 9">
    <name type="scientific">Rhodovibrio sodomensis</name>
    <dbReference type="NCBI Taxonomy" id="1088"/>
    <lineage>
        <taxon>Bacteria</taxon>
        <taxon>Pseudomonadati</taxon>
        <taxon>Pseudomonadota</taxon>
        <taxon>Alphaproteobacteria</taxon>
        <taxon>Rhodospirillales</taxon>
        <taxon>Rhodovibrionaceae</taxon>
        <taxon>Rhodovibrio</taxon>
    </lineage>
</organism>
<accession>A0ABS1DJ64</accession>
<dbReference type="PANTHER" id="PTHR43734:SF7">
    <property type="entry name" value="4,4'-DIAPONEUROSPORENE OXYGENASE"/>
    <property type="match status" value="1"/>
</dbReference>
<evidence type="ECO:0000256" key="3">
    <source>
        <dbReference type="ARBA" id="ARBA00022746"/>
    </source>
</evidence>
<protein>
    <submittedName>
        <fullName evidence="8">CrtD protein</fullName>
    </submittedName>
</protein>
<evidence type="ECO:0000256" key="1">
    <source>
        <dbReference type="ARBA" id="ARBA00004829"/>
    </source>
</evidence>
<gene>
    <name evidence="8" type="ORF">CKO28_17180</name>
</gene>
<evidence type="ECO:0000313" key="9">
    <source>
        <dbReference type="Proteomes" id="UP001296873"/>
    </source>
</evidence>
<feature type="domain" description="Amine oxidase" evidence="7">
    <location>
        <begin position="15"/>
        <end position="499"/>
    </location>
</feature>
<evidence type="ECO:0000256" key="4">
    <source>
        <dbReference type="ARBA" id="ARBA00023002"/>
    </source>
</evidence>
<name>A0ABS1DJ64_9PROT</name>
<comment type="similarity">
    <text evidence="2 5">Belongs to the carotenoid/retinoid oxidoreductase family.</text>
</comment>
<reference evidence="8 9" key="1">
    <citation type="journal article" date="2020" name="Microorganisms">
        <title>Osmotic Adaptation and Compatible Solute Biosynthesis of Phototrophic Bacteria as Revealed from Genome Analyses.</title>
        <authorList>
            <person name="Imhoff J.F."/>
            <person name="Rahn T."/>
            <person name="Kunzel S."/>
            <person name="Keller A."/>
            <person name="Neulinger S.C."/>
        </authorList>
    </citation>
    <scope>NUCLEOTIDE SEQUENCE [LARGE SCALE GENOMIC DNA]</scope>
    <source>
        <strain evidence="8 9">DSM 9895</strain>
    </source>
</reference>
<dbReference type="Proteomes" id="UP001296873">
    <property type="component" value="Unassembled WGS sequence"/>
</dbReference>
<evidence type="ECO:0000256" key="2">
    <source>
        <dbReference type="ARBA" id="ARBA00006046"/>
    </source>
</evidence>
<dbReference type="InterPro" id="IPR002937">
    <property type="entry name" value="Amino_oxidase"/>
</dbReference>
<dbReference type="Pfam" id="PF01593">
    <property type="entry name" value="Amino_oxidase"/>
    <property type="match status" value="1"/>
</dbReference>
<dbReference type="NCBIfam" id="TIGR02734">
    <property type="entry name" value="crtI_fam"/>
    <property type="match status" value="1"/>
</dbReference>
<dbReference type="PANTHER" id="PTHR43734">
    <property type="entry name" value="PHYTOENE DESATURASE"/>
    <property type="match status" value="1"/>
</dbReference>
<dbReference type="InterPro" id="IPR054841">
    <property type="entry name" value="carotdesatCrtD"/>
</dbReference>
<sequence>MRRAGERVVVIGGGVAGLVAALKLAARGLEVELVERQSHPGGKMRALPAGDARIDAGPTVFTMRQVFDDLAQDLGERLEDIVRLRPADRLARHAWDGDGGDPAKRLDLFADVERSAEAIGAFSGPAEAKRYKTFTQEARKIYETLDRPFLRAPKATPVGLMQHAGPKDLWGIKPFDRLWDALGRHFHDPRLRQLFGRYATYCGSSPFQAPATLMLVAHVEQSGVWLIDGGMHGFAQALADLARRHGVTLHYGRTVEEIELQGSAVSGVRLDDGTRIQADAAVCNADVSALADGKLGRRAARAAQKTPPAMRSLSAMTWTFLGNAGGFPLLHHNVLFCRDYRQEFADIFERRRLPDSGTVYICAQDRGDDGTLSDAARERGSERLFMLVNAPPTGDVNRFDEPEIASCEERHLALLSRCGLDLEFDRATRTVTTPADFARLFPGTGGALYGRATHGWRATFQRPPIRTRVAGLYLAGGSAHPGPGVPMAAMSGRLAAACLMADWGLPDRATDAQGEPAGKAGSASGWASTGRSRRAVTSGGTSTR</sequence>
<keyword evidence="4 5" id="KW-0560">Oxidoreductase</keyword>
<proteinExistence type="inferred from homology"/>
<keyword evidence="3 5" id="KW-0125">Carotenoid biosynthesis</keyword>
<comment type="caution">
    <text evidence="8">The sequence shown here is derived from an EMBL/GenBank/DDBJ whole genome shotgun (WGS) entry which is preliminary data.</text>
</comment>
<dbReference type="InterPro" id="IPR036188">
    <property type="entry name" value="FAD/NAD-bd_sf"/>
</dbReference>
<comment type="pathway">
    <text evidence="1 5">Carotenoid biosynthesis.</text>
</comment>
<evidence type="ECO:0000256" key="6">
    <source>
        <dbReference type="SAM" id="MobiDB-lite"/>
    </source>
</evidence>
<dbReference type="RefSeq" id="WP_200342114.1">
    <property type="nucleotide sequence ID" value="NZ_NRRL01000061.1"/>
</dbReference>
<dbReference type="NCBIfam" id="NF045637">
    <property type="entry name" value="carotdesatCrtDProt"/>
    <property type="match status" value="1"/>
</dbReference>
<evidence type="ECO:0000313" key="8">
    <source>
        <dbReference type="EMBL" id="MBK1669773.1"/>
    </source>
</evidence>
<evidence type="ECO:0000259" key="7">
    <source>
        <dbReference type="Pfam" id="PF01593"/>
    </source>
</evidence>
<keyword evidence="9" id="KW-1185">Reference proteome</keyword>
<dbReference type="Gene3D" id="3.50.50.60">
    <property type="entry name" value="FAD/NAD(P)-binding domain"/>
    <property type="match status" value="2"/>
</dbReference>
<feature type="compositionally biased region" description="Low complexity" evidence="6">
    <location>
        <begin position="517"/>
        <end position="530"/>
    </location>
</feature>
<dbReference type="EMBL" id="NRRL01000061">
    <property type="protein sequence ID" value="MBK1669773.1"/>
    <property type="molecule type" value="Genomic_DNA"/>
</dbReference>
<feature type="region of interest" description="Disordered" evidence="6">
    <location>
        <begin position="509"/>
        <end position="544"/>
    </location>
</feature>
<dbReference type="InterPro" id="IPR014105">
    <property type="entry name" value="Carotenoid/retinoid_OxRdtase"/>
</dbReference>
<dbReference type="SUPFAM" id="SSF51905">
    <property type="entry name" value="FAD/NAD(P)-binding domain"/>
    <property type="match status" value="1"/>
</dbReference>